<dbReference type="InterPro" id="IPR005887">
    <property type="entry name" value="GH92_a_mannosidase_put"/>
</dbReference>
<organism evidence="4 5">
    <name type="scientific">Mycobacterium timonense</name>
    <dbReference type="NCBI Taxonomy" id="701043"/>
    <lineage>
        <taxon>Bacteria</taxon>
        <taxon>Bacillati</taxon>
        <taxon>Actinomycetota</taxon>
        <taxon>Actinomycetes</taxon>
        <taxon>Mycobacteriales</taxon>
        <taxon>Mycobacteriaceae</taxon>
        <taxon>Mycobacterium</taxon>
        <taxon>Mycobacterium avium complex (MAC)</taxon>
    </lineage>
</organism>
<dbReference type="GO" id="GO:0006516">
    <property type="term" value="P:glycoprotein catabolic process"/>
    <property type="evidence" value="ECO:0007669"/>
    <property type="project" value="TreeGrafter"/>
</dbReference>
<feature type="chain" id="PRO_5039729776" evidence="1">
    <location>
        <begin position="25"/>
        <end position="882"/>
    </location>
</feature>
<feature type="domain" description="Glycosyl hydrolase family 92 N-terminal" evidence="3">
    <location>
        <begin position="43"/>
        <end position="273"/>
    </location>
</feature>
<dbReference type="InterPro" id="IPR041371">
    <property type="entry name" value="GH92_N"/>
</dbReference>
<keyword evidence="5" id="KW-1185">Reference proteome</keyword>
<name>A0A7I9ZAV1_9MYCO</name>
<dbReference type="AlphaFoldDB" id="A0A7I9ZAV1"/>
<keyword evidence="4" id="KW-0378">Hydrolase</keyword>
<dbReference type="PANTHER" id="PTHR12143">
    <property type="entry name" value="PEPTIDE N-GLYCANASE PNGASE -RELATED"/>
    <property type="match status" value="1"/>
</dbReference>
<keyword evidence="4" id="KW-0326">Glycosidase</keyword>
<accession>A0A7I9ZAV1</accession>
<dbReference type="Gene3D" id="2.70.98.10">
    <property type="match status" value="1"/>
</dbReference>
<dbReference type="Gene3D" id="1.20.1050.60">
    <property type="entry name" value="alpha-1,2-mannosidase"/>
    <property type="match status" value="1"/>
</dbReference>
<dbReference type="Gene3D" id="1.20.1610.10">
    <property type="entry name" value="alpha-1,2-mannosidases domains"/>
    <property type="match status" value="1"/>
</dbReference>
<evidence type="ECO:0000256" key="1">
    <source>
        <dbReference type="SAM" id="SignalP"/>
    </source>
</evidence>
<keyword evidence="1" id="KW-0732">Signal</keyword>
<dbReference type="GO" id="GO:0030246">
    <property type="term" value="F:carbohydrate binding"/>
    <property type="evidence" value="ECO:0007669"/>
    <property type="project" value="InterPro"/>
</dbReference>
<dbReference type="Pfam" id="PF17678">
    <property type="entry name" value="Glyco_hydro_92N"/>
    <property type="match status" value="1"/>
</dbReference>
<dbReference type="InterPro" id="IPR008928">
    <property type="entry name" value="6-hairpin_glycosidase_sf"/>
</dbReference>
<evidence type="ECO:0000259" key="3">
    <source>
        <dbReference type="Pfam" id="PF17678"/>
    </source>
</evidence>
<dbReference type="RefSeq" id="WP_163712558.1">
    <property type="nucleotide sequence ID" value="NZ_BLLA01000001.1"/>
</dbReference>
<dbReference type="Pfam" id="PF07971">
    <property type="entry name" value="Glyco_hydro_92"/>
    <property type="match status" value="1"/>
</dbReference>
<feature type="domain" description="Glycosyl hydrolase family 92" evidence="2">
    <location>
        <begin position="279"/>
        <end position="749"/>
    </location>
</feature>
<dbReference type="Proteomes" id="UP000465301">
    <property type="component" value="Unassembled WGS sequence"/>
</dbReference>
<dbReference type="EMBL" id="BLLA01000001">
    <property type="protein sequence ID" value="GFG97837.1"/>
    <property type="molecule type" value="Genomic_DNA"/>
</dbReference>
<dbReference type="GO" id="GO:0000224">
    <property type="term" value="F:peptide-N4-(N-acetyl-beta-glucosaminyl)asparagine amidase activity"/>
    <property type="evidence" value="ECO:0007669"/>
    <property type="project" value="TreeGrafter"/>
</dbReference>
<proteinExistence type="predicted"/>
<evidence type="ECO:0000313" key="5">
    <source>
        <dbReference type="Proteomes" id="UP000465301"/>
    </source>
</evidence>
<dbReference type="Gene3D" id="3.30.2080.10">
    <property type="entry name" value="GH92 mannosidase domain"/>
    <property type="match status" value="1"/>
</dbReference>
<dbReference type="InterPro" id="IPR050883">
    <property type="entry name" value="PNGase"/>
</dbReference>
<dbReference type="NCBIfam" id="TIGR01180">
    <property type="entry name" value="aman2_put"/>
    <property type="match status" value="1"/>
</dbReference>
<comment type="caution">
    <text evidence="4">The sequence shown here is derived from an EMBL/GenBank/DDBJ whole genome shotgun (WGS) entry which is preliminary data.</text>
</comment>
<reference evidence="4 5" key="1">
    <citation type="journal article" date="2019" name="Emerg. Microbes Infect.">
        <title>Comprehensive subspecies identification of 175 nontuberculous mycobacteria species based on 7547 genomic profiles.</title>
        <authorList>
            <person name="Matsumoto Y."/>
            <person name="Kinjo T."/>
            <person name="Motooka D."/>
            <person name="Nabeya D."/>
            <person name="Jung N."/>
            <person name="Uechi K."/>
            <person name="Horii T."/>
            <person name="Iida T."/>
            <person name="Fujita J."/>
            <person name="Nakamura S."/>
        </authorList>
    </citation>
    <scope>NUCLEOTIDE SEQUENCE [LARGE SCALE GENOMIC DNA]</scope>
    <source>
        <strain evidence="4 5">JCM 30726</strain>
    </source>
</reference>
<protein>
    <submittedName>
        <fullName evidence="4">Putative glycosidase</fullName>
    </submittedName>
</protein>
<dbReference type="GO" id="GO:0016798">
    <property type="term" value="F:hydrolase activity, acting on glycosyl bonds"/>
    <property type="evidence" value="ECO:0007669"/>
    <property type="project" value="UniProtKB-KW"/>
</dbReference>
<gene>
    <name evidence="4" type="ORF">MTIM_37160</name>
</gene>
<dbReference type="GO" id="GO:0005829">
    <property type="term" value="C:cytosol"/>
    <property type="evidence" value="ECO:0007669"/>
    <property type="project" value="TreeGrafter"/>
</dbReference>
<dbReference type="SUPFAM" id="SSF48208">
    <property type="entry name" value="Six-hairpin glycosidases"/>
    <property type="match status" value="1"/>
</dbReference>
<dbReference type="PANTHER" id="PTHR12143:SF39">
    <property type="entry name" value="SECRETED PROTEIN"/>
    <property type="match status" value="1"/>
</dbReference>
<evidence type="ECO:0000259" key="2">
    <source>
        <dbReference type="Pfam" id="PF07971"/>
    </source>
</evidence>
<dbReference type="InterPro" id="IPR012939">
    <property type="entry name" value="Glyco_hydro_92"/>
</dbReference>
<dbReference type="InterPro" id="IPR014718">
    <property type="entry name" value="GH-type_carb-bd"/>
</dbReference>
<dbReference type="GO" id="GO:0005975">
    <property type="term" value="P:carbohydrate metabolic process"/>
    <property type="evidence" value="ECO:0007669"/>
    <property type="project" value="InterPro"/>
</dbReference>
<evidence type="ECO:0000313" key="4">
    <source>
        <dbReference type="EMBL" id="GFG97837.1"/>
    </source>
</evidence>
<sequence>MRSRRALIAVIAASAVFMTFIAAAPPKGYDGPPVFVANPVDHVATLIGTGTGGETVGEINNFPGATVPFGMVQYSPDTAGNYAGYNYDNPRSTGFSMTHASVGCAAFGDISTLPVTGGVGPQPWNAWETIAHDDTEQGVPGYYTVRFPDTGVKAELTATAHTGVGRFSYPHNGRPALLQVRSGSSLAGNSRATIQIGEDNSTITGWATSGGFCDKPNAYTVYFAMKFSRPFTAYGSWDGATVFAGVRSANAPYSGGYVEFPAGTVLEVRTAISYVGIEGARANLAAEDAAAFDEVRAAASREWNAALSRITVAGRNGDDLTTFYTALYRSLLHPNTFNDADGRYVGFDGAIRTVAAGHTQYANFSDWDTYRCLAALQALLFPDRASDMAQSLVNDAEQSGSLPRWAFANAATGEMTGDSVVPFIVNLNTFGAKDFDVRAALRYMVDGATKGGAGLAGYVERPGIETYLRFGYAPFTLEFGRNGWIADASITLEWSIDDFAISRFADSLGDAATAADFQNRSQYWQNLFNPSTRSVVPRSWSGFFRPGPAVVVSPDNFGQVGYDEGNAEQYVWSVPHNVAGLVTALGGRAALAERLDRFTEKLNVGPNRPYLWAGNEPSFGVPWLYNYIGQPWKTQRIIDRVRGLFAPTADGEPGNDDLGALAAWYVWAALGLYPATPGTPILTVGAPLFDRVDIALPADKSLRISAPGASGPHHLTYISGLKIDGRPTGHTSLPESIITTGGTLAFSLAAYPDKRWGTGEADAPPSFGAGSSGLTVNVAQPVVTIAPGRTGTVTLDAQRMTDGPDAPDGYTVSGTSSDAGITVATTPGRFGDGGSAAVSVPITVAQSVPEDYHLVYLTTTAGQSVRRSTVLVVTQAESGNDS</sequence>
<feature type="signal peptide" evidence="1">
    <location>
        <begin position="1"/>
        <end position="24"/>
    </location>
</feature>